<gene>
    <name evidence="1" type="ORF">SAMN05428963_10279</name>
</gene>
<protein>
    <recommendedName>
        <fullName evidence="3">Phage tail tape measure protein, lambda family</fullName>
    </recommendedName>
</protein>
<reference evidence="1 2" key="1">
    <citation type="submission" date="2017-02" db="EMBL/GenBank/DDBJ databases">
        <authorList>
            <person name="Peterson S.W."/>
        </authorList>
    </citation>
    <scope>NUCLEOTIDE SEQUENCE [LARGE SCALE GENOMIC DNA]</scope>
    <source>
        <strain evidence="1 2">USBA 369</strain>
    </source>
</reference>
<evidence type="ECO:0000313" key="2">
    <source>
        <dbReference type="Proteomes" id="UP000190135"/>
    </source>
</evidence>
<accession>A0A1T4MD66</accession>
<dbReference type="EMBL" id="FUXL01000002">
    <property type="protein sequence ID" value="SJZ65010.1"/>
    <property type="molecule type" value="Genomic_DNA"/>
</dbReference>
<dbReference type="STRING" id="1365950.SAMN05428963_10279"/>
<evidence type="ECO:0000313" key="1">
    <source>
        <dbReference type="EMBL" id="SJZ65010.1"/>
    </source>
</evidence>
<dbReference type="OrthoDB" id="8448547at2"/>
<sequence>METDDTMTVSIKADTSAFDKAIGDLTNRANSFGSVMGSAFKGAVSGGKSFDTVLQQLSLRLSSLALNAALKPLDNLFGNLVQGILGNVGLSPGGGAGATVLPFAQGGVVASPSYFPAGNRIGLMGEAGAEAILPLKRGADGSLGVAAASGGQAAPSIIFNVTATDAASFKRSEAQIQTMLARAVSRGRRGL</sequence>
<dbReference type="Proteomes" id="UP000190135">
    <property type="component" value="Unassembled WGS sequence"/>
</dbReference>
<proteinExistence type="predicted"/>
<evidence type="ECO:0008006" key="3">
    <source>
        <dbReference type="Google" id="ProtNLM"/>
    </source>
</evidence>
<dbReference type="RefSeq" id="WP_078706787.1">
    <property type="nucleotide sequence ID" value="NZ_FUXL01000002.1"/>
</dbReference>
<name>A0A1T4MD66_9HYPH</name>
<organism evidence="1 2">
    <name type="scientific">Consotaella salsifontis</name>
    <dbReference type="NCBI Taxonomy" id="1365950"/>
    <lineage>
        <taxon>Bacteria</taxon>
        <taxon>Pseudomonadati</taxon>
        <taxon>Pseudomonadota</taxon>
        <taxon>Alphaproteobacteria</taxon>
        <taxon>Hyphomicrobiales</taxon>
        <taxon>Aurantimonadaceae</taxon>
        <taxon>Consotaella</taxon>
    </lineage>
</organism>
<keyword evidence="2" id="KW-1185">Reference proteome</keyword>
<dbReference type="AlphaFoldDB" id="A0A1T4MD66"/>